<keyword evidence="10" id="KW-1185">Reference proteome</keyword>
<evidence type="ECO:0000256" key="3">
    <source>
        <dbReference type="ARBA" id="ARBA00009466"/>
    </source>
</evidence>
<reference evidence="9" key="1">
    <citation type="submission" date="2021-12" db="EMBL/GenBank/DDBJ databases">
        <authorList>
            <person name="King R."/>
        </authorList>
    </citation>
    <scope>NUCLEOTIDE SEQUENCE</scope>
</reference>
<organism evidence="9 10">
    <name type="scientific">Bemisia tabaci</name>
    <name type="common">Sweetpotato whitefly</name>
    <name type="synonym">Aleurodes tabaci</name>
    <dbReference type="NCBI Taxonomy" id="7038"/>
    <lineage>
        <taxon>Eukaryota</taxon>
        <taxon>Metazoa</taxon>
        <taxon>Ecdysozoa</taxon>
        <taxon>Arthropoda</taxon>
        <taxon>Hexapoda</taxon>
        <taxon>Insecta</taxon>
        <taxon>Pterygota</taxon>
        <taxon>Neoptera</taxon>
        <taxon>Paraneoptera</taxon>
        <taxon>Hemiptera</taxon>
        <taxon>Sternorrhyncha</taxon>
        <taxon>Aleyrodoidea</taxon>
        <taxon>Aleyrodidae</taxon>
        <taxon>Aleyrodinae</taxon>
        <taxon>Bemisia</taxon>
    </lineage>
</organism>
<dbReference type="OrthoDB" id="10261013at2759"/>
<keyword evidence="6" id="KW-0653">Protein transport</keyword>
<dbReference type="Gene3D" id="1.25.10.10">
    <property type="entry name" value="Leucine-rich Repeat Variant"/>
    <property type="match status" value="1"/>
</dbReference>
<evidence type="ECO:0000256" key="1">
    <source>
        <dbReference type="ARBA" id="ARBA00004123"/>
    </source>
</evidence>
<dbReference type="GO" id="GO:0005634">
    <property type="term" value="C:nucleus"/>
    <property type="evidence" value="ECO:0007669"/>
    <property type="project" value="UniProtKB-SubCell"/>
</dbReference>
<evidence type="ECO:0000256" key="5">
    <source>
        <dbReference type="ARBA" id="ARBA00022490"/>
    </source>
</evidence>
<dbReference type="GO" id="GO:0006611">
    <property type="term" value="P:protein export from nucleus"/>
    <property type="evidence" value="ECO:0007669"/>
    <property type="project" value="InterPro"/>
</dbReference>
<evidence type="ECO:0000256" key="6">
    <source>
        <dbReference type="ARBA" id="ARBA00022927"/>
    </source>
</evidence>
<evidence type="ECO:0000259" key="8">
    <source>
        <dbReference type="Pfam" id="PF08389"/>
    </source>
</evidence>
<gene>
    <name evidence="9" type="ORF">BEMITA_LOCUS4330</name>
</gene>
<dbReference type="InterPro" id="IPR013598">
    <property type="entry name" value="Exportin-1/Importin-b-like"/>
</dbReference>
<dbReference type="SUPFAM" id="SSF48371">
    <property type="entry name" value="ARM repeat"/>
    <property type="match status" value="1"/>
</dbReference>
<dbReference type="InterPro" id="IPR011989">
    <property type="entry name" value="ARM-like"/>
</dbReference>
<evidence type="ECO:0000256" key="4">
    <source>
        <dbReference type="ARBA" id="ARBA00022448"/>
    </source>
</evidence>
<dbReference type="InterPro" id="IPR016024">
    <property type="entry name" value="ARM-type_fold"/>
</dbReference>
<dbReference type="Proteomes" id="UP001152759">
    <property type="component" value="Chromosome 2"/>
</dbReference>
<accession>A0A9P0A3N6</accession>
<dbReference type="GO" id="GO:0005049">
    <property type="term" value="F:nuclear export signal receptor activity"/>
    <property type="evidence" value="ECO:0007669"/>
    <property type="project" value="InterPro"/>
</dbReference>
<name>A0A9P0A3N6_BEMTA</name>
<dbReference type="GO" id="GO:0005737">
    <property type="term" value="C:cytoplasm"/>
    <property type="evidence" value="ECO:0007669"/>
    <property type="project" value="UniProtKB-SubCell"/>
</dbReference>
<dbReference type="KEGG" id="btab:109044177"/>
<dbReference type="AlphaFoldDB" id="A0A9P0A3N6"/>
<dbReference type="EMBL" id="OU963863">
    <property type="protein sequence ID" value="CAH0385070.1"/>
    <property type="molecule type" value="Genomic_DNA"/>
</dbReference>
<comment type="similarity">
    <text evidence="3">Belongs to the exportin family.</text>
</comment>
<dbReference type="Pfam" id="PF08389">
    <property type="entry name" value="Xpo1"/>
    <property type="match status" value="1"/>
</dbReference>
<evidence type="ECO:0000256" key="2">
    <source>
        <dbReference type="ARBA" id="ARBA00004496"/>
    </source>
</evidence>
<dbReference type="PANTHER" id="PTHR21452">
    <property type="entry name" value="EXPORTIN-6"/>
    <property type="match status" value="1"/>
</dbReference>
<feature type="domain" description="Exportin-1/Importin-beta-like" evidence="8">
    <location>
        <begin position="106"/>
        <end position="236"/>
    </location>
</feature>
<dbReference type="PANTHER" id="PTHR21452:SF4">
    <property type="entry name" value="EXPORTIN-6"/>
    <property type="match status" value="1"/>
</dbReference>
<comment type="subcellular location">
    <subcellularLocation>
        <location evidence="2">Cytoplasm</location>
    </subcellularLocation>
    <subcellularLocation>
        <location evidence="1">Nucleus</location>
    </subcellularLocation>
</comment>
<keyword evidence="7" id="KW-0539">Nucleus</keyword>
<protein>
    <recommendedName>
        <fullName evidence="8">Exportin-1/Importin-beta-like domain-containing protein</fullName>
    </recommendedName>
</protein>
<evidence type="ECO:0000313" key="9">
    <source>
        <dbReference type="EMBL" id="CAH0385070.1"/>
    </source>
</evidence>
<evidence type="ECO:0000256" key="7">
    <source>
        <dbReference type="ARBA" id="ARBA00023242"/>
    </source>
</evidence>
<evidence type="ECO:0000313" key="10">
    <source>
        <dbReference type="Proteomes" id="UP001152759"/>
    </source>
</evidence>
<proteinExistence type="inferred from homology"/>
<dbReference type="InterPro" id="IPR040016">
    <property type="entry name" value="XPO6"/>
</dbReference>
<keyword evidence="4" id="KW-0813">Transport</keyword>
<sequence>MVNDSDTLISLKQLLEEFYGIGTSNVRKREIETLLSDFGRQRHAWKQCFYFMSHSDNQYIWMFCLTNVIETVITQRWISLESNERAELRSFLYNAAVSPDSTIPLFIRNKLIKLMCIIAKFDWPHFYPDFFVNIINLIQSRTTTKVGLLILKTASEELITLKEDISASRKEELQRLFQAHLPQVFTILTAVLESSNNNEDTCELALETCAHLFSWAPLGPHFTPSLLQIVFNFTSDRGDLGAVALSALNEILYKNCVPVTSLPLILWLCEQACHLLQNLVKIENSSCSYNFSLKFIDLIKQVIVTHWHRVESSPNFPAKEFLLAFLRFTFQQTHVEFYYDCLDTWCSFLDYLQLQDCDHILEYGTILLKLVRDLLVYLNQEKELSNDSLNQDEESPKQEFVRLTVGVIEKVCDVLPSQEEVCSMVYEQWQSACAIYTNVLSSNANPQTIQEKDLASLCLILSKLHPYLKPTPAQTSIISTLVHLASTSTQLKLYSDPSYSSYKYFSSTLLRIHCELFASLHTWLSQNSELDEAVYQKALSSCLEYVLPPQSEPRFTPITLQRAAAHLFSCLAYKPHLLPLCFQPLVDNLALTHLDPKARLVVHATLFKCILALQNISFNERLNILTNFFGTLVKVETLSHLTSLLECCKPDKQAEKKLLYAALQPILAKIITEFHQQLSQNSNVCVDMLALFLEAFKSLHDQMGSSFTSEAITTLMDCYNGSNITIGIDKLLQLLMFIVELPSSAFKHFVPCCINLCMQLLLPDNGTHVNPDIKAPLFQLVFSILLHKWQYFYQNSLYDAQVPVDKVDSLKKVLTAVGMSLMESDVTLFAENLKSLEVINEKWKLYSRDFFKSNFLDCFLNVLLNILIQKSHSLLIDDIITAIFNLSSVNFDIFFSHFIPVFLESIEGLDDNQRRSLRQNMRTDTDLPSFSVNISRFISDICRYLIFNDARAPS</sequence>
<keyword evidence="5" id="KW-0963">Cytoplasm</keyword>